<evidence type="ECO:0000313" key="1">
    <source>
        <dbReference type="EMBL" id="KAG8631832.1"/>
    </source>
</evidence>
<sequence length="266" mass="28739">MAPPGEIVYLPNTETYNLWASTYDTDGNILQAIDNYQILHDLFPRIFGFSRCLDTATAGRASRCTAHDTSDLARLVERDAGPCSVQATCGHCFSAVQSAGQHITYLREFDISSPYPPDVPQADLIFSTLVLEHLPMSTFFTAVSAATKAGGKAIVTTMHSAMGQTAVNTSWTSGVEGAASTTGAGFKDAKGRKVRAAESWGHDEDEVESVARDHGLVVLGRRREVRVTPQMLQGDGDGGGRGIKLGERGRKWIGTNVWAGWTFRKT</sequence>
<dbReference type="Gene3D" id="3.40.50.150">
    <property type="entry name" value="Vaccinia Virus protein VP39"/>
    <property type="match status" value="1"/>
</dbReference>
<keyword evidence="2" id="KW-1185">Reference proteome</keyword>
<dbReference type="InterPro" id="IPR029063">
    <property type="entry name" value="SAM-dependent_MTases_sf"/>
</dbReference>
<accession>A0A8K0PKS6</accession>
<dbReference type="EMBL" id="JAESVG020000001">
    <property type="protein sequence ID" value="KAG8631832.1"/>
    <property type="molecule type" value="Genomic_DNA"/>
</dbReference>
<dbReference type="AlphaFoldDB" id="A0A8K0PKS6"/>
<dbReference type="OrthoDB" id="66144at2759"/>
<reference evidence="1" key="1">
    <citation type="submission" date="2021-07" db="EMBL/GenBank/DDBJ databases">
        <title>Elsinoe batatas strain:CRI-CJ2 Genome sequencing and assembly.</title>
        <authorList>
            <person name="Huang L."/>
        </authorList>
    </citation>
    <scope>NUCLEOTIDE SEQUENCE</scope>
    <source>
        <strain evidence="1">CRI-CJ2</strain>
    </source>
</reference>
<dbReference type="Proteomes" id="UP000809789">
    <property type="component" value="Unassembled WGS sequence"/>
</dbReference>
<evidence type="ECO:0008006" key="3">
    <source>
        <dbReference type="Google" id="ProtNLM"/>
    </source>
</evidence>
<name>A0A8K0PKS6_9PEZI</name>
<gene>
    <name evidence="1" type="ORF">KVT40_000972</name>
</gene>
<dbReference type="SUPFAM" id="SSF53335">
    <property type="entry name" value="S-adenosyl-L-methionine-dependent methyltransferases"/>
    <property type="match status" value="1"/>
</dbReference>
<protein>
    <recommendedName>
        <fullName evidence="3">Methyltransferase type 11 domain-containing protein</fullName>
    </recommendedName>
</protein>
<proteinExistence type="predicted"/>
<evidence type="ECO:0000313" key="2">
    <source>
        <dbReference type="Proteomes" id="UP000809789"/>
    </source>
</evidence>
<organism evidence="1 2">
    <name type="scientific">Elsinoe batatas</name>
    <dbReference type="NCBI Taxonomy" id="2601811"/>
    <lineage>
        <taxon>Eukaryota</taxon>
        <taxon>Fungi</taxon>
        <taxon>Dikarya</taxon>
        <taxon>Ascomycota</taxon>
        <taxon>Pezizomycotina</taxon>
        <taxon>Dothideomycetes</taxon>
        <taxon>Dothideomycetidae</taxon>
        <taxon>Myriangiales</taxon>
        <taxon>Elsinoaceae</taxon>
        <taxon>Elsinoe</taxon>
    </lineage>
</organism>
<comment type="caution">
    <text evidence="1">The sequence shown here is derived from an EMBL/GenBank/DDBJ whole genome shotgun (WGS) entry which is preliminary data.</text>
</comment>